<dbReference type="AlphaFoldDB" id="A0A8J5RTQ0"/>
<accession>A0A8J5RTQ0</accession>
<reference evidence="2" key="1">
    <citation type="journal article" date="2021" name="bioRxiv">
        <title>Whole Genome Assembly and Annotation of Northern Wild Rice, Zizania palustris L., Supports a Whole Genome Duplication in the Zizania Genus.</title>
        <authorList>
            <person name="Haas M."/>
            <person name="Kono T."/>
            <person name="Macchietto M."/>
            <person name="Millas R."/>
            <person name="McGilp L."/>
            <person name="Shao M."/>
            <person name="Duquette J."/>
            <person name="Hirsch C.N."/>
            <person name="Kimball J."/>
        </authorList>
    </citation>
    <scope>NUCLEOTIDE SEQUENCE</scope>
    <source>
        <tissue evidence="2">Fresh leaf tissue</tissue>
    </source>
</reference>
<organism evidence="2 3">
    <name type="scientific">Zizania palustris</name>
    <name type="common">Northern wild rice</name>
    <dbReference type="NCBI Taxonomy" id="103762"/>
    <lineage>
        <taxon>Eukaryota</taxon>
        <taxon>Viridiplantae</taxon>
        <taxon>Streptophyta</taxon>
        <taxon>Embryophyta</taxon>
        <taxon>Tracheophyta</taxon>
        <taxon>Spermatophyta</taxon>
        <taxon>Magnoliopsida</taxon>
        <taxon>Liliopsida</taxon>
        <taxon>Poales</taxon>
        <taxon>Poaceae</taxon>
        <taxon>BOP clade</taxon>
        <taxon>Oryzoideae</taxon>
        <taxon>Oryzeae</taxon>
        <taxon>Zizaniinae</taxon>
        <taxon>Zizania</taxon>
    </lineage>
</organism>
<evidence type="ECO:0000313" key="3">
    <source>
        <dbReference type="Proteomes" id="UP000729402"/>
    </source>
</evidence>
<name>A0A8J5RTQ0_ZIZPA</name>
<evidence type="ECO:0000313" key="2">
    <source>
        <dbReference type="EMBL" id="KAG8057448.1"/>
    </source>
</evidence>
<dbReference type="EMBL" id="JAAALK010000287">
    <property type="protein sequence ID" value="KAG8057448.1"/>
    <property type="molecule type" value="Genomic_DNA"/>
</dbReference>
<dbReference type="Proteomes" id="UP000729402">
    <property type="component" value="Unassembled WGS sequence"/>
</dbReference>
<evidence type="ECO:0000256" key="1">
    <source>
        <dbReference type="SAM" id="MobiDB-lite"/>
    </source>
</evidence>
<gene>
    <name evidence="2" type="ORF">GUJ93_ZPchr0002g24330</name>
</gene>
<proteinExistence type="predicted"/>
<protein>
    <submittedName>
        <fullName evidence="2">Uncharacterized protein</fullName>
    </submittedName>
</protein>
<comment type="caution">
    <text evidence="2">The sequence shown here is derived from an EMBL/GenBank/DDBJ whole genome shotgun (WGS) entry which is preliminary data.</text>
</comment>
<reference evidence="2" key="2">
    <citation type="submission" date="2021-02" db="EMBL/GenBank/DDBJ databases">
        <authorList>
            <person name="Kimball J.A."/>
            <person name="Haas M.W."/>
            <person name="Macchietto M."/>
            <person name="Kono T."/>
            <person name="Duquette J."/>
            <person name="Shao M."/>
        </authorList>
    </citation>
    <scope>NUCLEOTIDE SEQUENCE</scope>
    <source>
        <tissue evidence="2">Fresh leaf tissue</tissue>
    </source>
</reference>
<feature type="compositionally biased region" description="Basic and acidic residues" evidence="1">
    <location>
        <begin position="29"/>
        <end position="54"/>
    </location>
</feature>
<feature type="region of interest" description="Disordered" evidence="1">
    <location>
        <begin position="22"/>
        <end position="68"/>
    </location>
</feature>
<keyword evidence="3" id="KW-1185">Reference proteome</keyword>
<sequence length="80" mass="9347">MVNVRDSDRVMEAFDELTAVWEMQNNNPHKPDGIQTSKEEDADKKNDYKGKEHMDDVDDSEEGSYKEGKVDIPEFRFVHE</sequence>